<dbReference type="PANTHER" id="PTHR45953">
    <property type="entry name" value="IDURONATE 2-SULFATASE"/>
    <property type="match status" value="1"/>
</dbReference>
<evidence type="ECO:0000259" key="4">
    <source>
        <dbReference type="Pfam" id="PF00884"/>
    </source>
</evidence>
<dbReference type="SUPFAM" id="SSF53649">
    <property type="entry name" value="Alkaline phosphatase-like"/>
    <property type="match status" value="1"/>
</dbReference>
<dbReference type="RefSeq" id="WP_087918318.1">
    <property type="nucleotide sequence ID" value="NZ_CP021780.1"/>
</dbReference>
<keyword evidence="6" id="KW-1185">Reference proteome</keyword>
<dbReference type="KEGG" id="pdh:B9T62_28465"/>
<evidence type="ECO:0000313" key="6">
    <source>
        <dbReference type="Proteomes" id="UP000249890"/>
    </source>
</evidence>
<dbReference type="CDD" id="cd16148">
    <property type="entry name" value="sulfatase_like"/>
    <property type="match status" value="1"/>
</dbReference>
<protein>
    <submittedName>
        <fullName evidence="5">Sulfatase</fullName>
    </submittedName>
</protein>
<dbReference type="GO" id="GO:0004423">
    <property type="term" value="F:iduronate-2-sulfatase activity"/>
    <property type="evidence" value="ECO:0007669"/>
    <property type="project" value="TreeGrafter"/>
</dbReference>
<name>A0A2Z2KJG6_9BACL</name>
<dbReference type="Gene3D" id="3.40.720.10">
    <property type="entry name" value="Alkaline Phosphatase, subunit A"/>
    <property type="match status" value="1"/>
</dbReference>
<keyword evidence="2" id="KW-0378">Hydrolase</keyword>
<keyword evidence="1" id="KW-0479">Metal-binding</keyword>
<gene>
    <name evidence="5" type="ORF">B9T62_28465</name>
</gene>
<proteinExistence type="predicted"/>
<dbReference type="GO" id="GO:0005737">
    <property type="term" value="C:cytoplasm"/>
    <property type="evidence" value="ECO:0007669"/>
    <property type="project" value="TreeGrafter"/>
</dbReference>
<dbReference type="EMBL" id="CP021780">
    <property type="protein sequence ID" value="ASA24335.1"/>
    <property type="molecule type" value="Genomic_DNA"/>
</dbReference>
<dbReference type="GO" id="GO:0046872">
    <property type="term" value="F:metal ion binding"/>
    <property type="evidence" value="ECO:0007669"/>
    <property type="project" value="UniProtKB-KW"/>
</dbReference>
<dbReference type="OrthoDB" id="9762324at2"/>
<evidence type="ECO:0000256" key="3">
    <source>
        <dbReference type="SAM" id="MobiDB-lite"/>
    </source>
</evidence>
<dbReference type="AlphaFoldDB" id="A0A2Z2KJG6"/>
<reference evidence="5 6" key="1">
    <citation type="submission" date="2017-06" db="EMBL/GenBank/DDBJ databases">
        <title>Complete genome sequence of Paenibacillus donghaensis KCTC 13049T isolated from East Sea sediment, South Korea.</title>
        <authorList>
            <person name="Jung B.K."/>
            <person name="Hong S.-J."/>
            <person name="Shin J.-H."/>
        </authorList>
    </citation>
    <scope>NUCLEOTIDE SEQUENCE [LARGE SCALE GENOMIC DNA]</scope>
    <source>
        <strain evidence="5 6">KCTC 13049</strain>
    </source>
</reference>
<dbReference type="InterPro" id="IPR000917">
    <property type="entry name" value="Sulfatase_N"/>
</dbReference>
<dbReference type="Pfam" id="PF00884">
    <property type="entry name" value="Sulfatase"/>
    <property type="match status" value="1"/>
</dbReference>
<accession>A0A2Z2KJG6</accession>
<evidence type="ECO:0000256" key="1">
    <source>
        <dbReference type="ARBA" id="ARBA00022723"/>
    </source>
</evidence>
<dbReference type="PANTHER" id="PTHR45953:SF1">
    <property type="entry name" value="IDURONATE 2-SULFATASE"/>
    <property type="match status" value="1"/>
</dbReference>
<dbReference type="Proteomes" id="UP000249890">
    <property type="component" value="Chromosome"/>
</dbReference>
<sequence>MKAIMVMFDTLNRHMLSPYGGPTWIKTPQFERLAERSVVFGNSYIGSMPCMPARRELHTGRYNFLHRSWGPLEPFDDSAIEQLGQAGVYTHLVTDHQHYWEDGGGTYHPRYQSFEFVRGQEGDPWKGEVEDDGTGEPNRPADPNIPAPLLNIWRRMQRQDRINRKHIQAEEEFPQARTFAEGLEFIRNNAGADRWFLQLETFDPHEPFYSPAAYKKLYPGLNDSAGWDWPVYGPVTEADEEVEQMRLQYAALLSMCDHYLGQVVDTMDELDLWKDTMLIVNTDHGFLLGEHGQWAKCVQPFYNEVAHTPLFIWDPRSGKQGETRNSLVQTIDLPATLLDFFGLEKPEDMQGAALKETIESDKPVRQAALFGIHGGHVCVTDGRYVYMRAAVTSVNEPLYEYTLMPTHMRSRFQPAELQEIELAGPFSFTKGMQVLKIPSRGNGHLHRYGNLLFDLEQDPQQREPIHDEQVEKRMIALLQGLMRDSAAPSEQFQRLGLDEEG</sequence>
<dbReference type="InterPro" id="IPR017850">
    <property type="entry name" value="Alkaline_phosphatase_core_sf"/>
</dbReference>
<feature type="domain" description="Sulfatase N-terminal" evidence="4">
    <location>
        <begin position="4"/>
        <end position="342"/>
    </location>
</feature>
<evidence type="ECO:0000256" key="2">
    <source>
        <dbReference type="ARBA" id="ARBA00022801"/>
    </source>
</evidence>
<organism evidence="5 6">
    <name type="scientific">Paenibacillus donghaensis</name>
    <dbReference type="NCBI Taxonomy" id="414771"/>
    <lineage>
        <taxon>Bacteria</taxon>
        <taxon>Bacillati</taxon>
        <taxon>Bacillota</taxon>
        <taxon>Bacilli</taxon>
        <taxon>Bacillales</taxon>
        <taxon>Paenibacillaceae</taxon>
        <taxon>Paenibacillus</taxon>
    </lineage>
</organism>
<feature type="region of interest" description="Disordered" evidence="3">
    <location>
        <begin position="121"/>
        <end position="147"/>
    </location>
</feature>
<evidence type="ECO:0000313" key="5">
    <source>
        <dbReference type="EMBL" id="ASA24335.1"/>
    </source>
</evidence>